<evidence type="ECO:0000313" key="5">
    <source>
        <dbReference type="Proteomes" id="UP000006867"/>
    </source>
</evidence>
<evidence type="ECO:0000256" key="3">
    <source>
        <dbReference type="ARBA" id="ARBA00022729"/>
    </source>
</evidence>
<proteinExistence type="predicted"/>
<keyword evidence="2" id="KW-0964">Secreted</keyword>
<reference evidence="4 5" key="1">
    <citation type="journal article" date="2011" name="Front. Microbiol.">
        <title>Genomic signatures of strain selection and enhancement in Bacillus atrophaeus var. globigii, a historical biowarfare simulant.</title>
        <authorList>
            <person name="Gibbons H.S."/>
            <person name="Broomall S.M."/>
            <person name="McNew L.A."/>
            <person name="Daligault H."/>
            <person name="Chapman C."/>
            <person name="Bruce D."/>
            <person name="Karavis M."/>
            <person name="Krepps M."/>
            <person name="McGregor P.A."/>
            <person name="Hong C."/>
            <person name="Park K.H."/>
            <person name="Akmal A."/>
            <person name="Feldman A."/>
            <person name="Lin J.S."/>
            <person name="Chang W.E."/>
            <person name="Higgs B.W."/>
            <person name="Demirev P."/>
            <person name="Lindquist J."/>
            <person name="Liem A."/>
            <person name="Fochler E."/>
            <person name="Read T.D."/>
            <person name="Tapia R."/>
            <person name="Johnson S."/>
            <person name="Bishop-Lilly K.A."/>
            <person name="Detter C."/>
            <person name="Han C."/>
            <person name="Sozhamannan S."/>
            <person name="Rosenzweig C.N."/>
            <person name="Skowronski E.W."/>
        </authorList>
    </citation>
    <scope>NUCLEOTIDE SEQUENCE [LARGE SCALE GENOMIC DNA]</scope>
    <source>
        <strain evidence="4 5">1942</strain>
    </source>
</reference>
<name>A0ABM5M2B0_BACA1</name>
<sequence>MSSDSTFFIETSAQSAVNQLASNEKTKLQKRLNHIKLKK</sequence>
<evidence type="ECO:0000256" key="2">
    <source>
        <dbReference type="ARBA" id="ARBA00022525"/>
    </source>
</evidence>
<accession>A0ABM5M2B0</accession>
<evidence type="ECO:0000256" key="1">
    <source>
        <dbReference type="ARBA" id="ARBA00004613"/>
    </source>
</evidence>
<protein>
    <submittedName>
        <fullName evidence="4">Uncharacterized protein</fullName>
    </submittedName>
</protein>
<dbReference type="EMBL" id="CP002207">
    <property type="protein sequence ID" value="ADP34346.1"/>
    <property type="molecule type" value="Genomic_DNA"/>
</dbReference>
<dbReference type="Gene3D" id="1.10.10.1270">
    <property type="entry name" value="Sbi, C3 binding domain IV"/>
    <property type="match status" value="1"/>
</dbReference>
<keyword evidence="5" id="KW-1185">Reference proteome</keyword>
<dbReference type="InterPro" id="IPR041909">
    <property type="entry name" value="Sbi_C3_db_domIV"/>
</dbReference>
<keyword evidence="3" id="KW-0732">Signal</keyword>
<evidence type="ECO:0000313" key="4">
    <source>
        <dbReference type="EMBL" id="ADP34346.1"/>
    </source>
</evidence>
<gene>
    <name evidence="4" type="ordered locus">BATR1942_17135</name>
</gene>
<comment type="subcellular location">
    <subcellularLocation>
        <location evidence="1">Secreted</location>
    </subcellularLocation>
</comment>
<dbReference type="Proteomes" id="UP000006867">
    <property type="component" value="Chromosome"/>
</dbReference>
<organism evidence="4 5">
    <name type="scientific">Bacillus atrophaeus (strain 1942)</name>
    <dbReference type="NCBI Taxonomy" id="720555"/>
    <lineage>
        <taxon>Bacteria</taxon>
        <taxon>Bacillati</taxon>
        <taxon>Bacillota</taxon>
        <taxon>Bacilli</taxon>
        <taxon>Bacillales</taxon>
        <taxon>Bacillaceae</taxon>
        <taxon>Bacillus</taxon>
    </lineage>
</organism>